<organism evidence="5 6">
    <name type="scientific">[Clostridium] leptum</name>
    <dbReference type="NCBI Taxonomy" id="1535"/>
    <lineage>
        <taxon>Bacteria</taxon>
        <taxon>Bacillati</taxon>
        <taxon>Bacillota</taxon>
        <taxon>Clostridia</taxon>
        <taxon>Eubacteriales</taxon>
        <taxon>Oscillospiraceae</taxon>
        <taxon>Oscillospiraceae incertae sedis</taxon>
    </lineage>
</organism>
<comment type="similarity">
    <text evidence="1 4">Belongs to the V-ATPase D subunit family.</text>
</comment>
<reference evidence="5 6" key="1">
    <citation type="submission" date="2018-08" db="EMBL/GenBank/DDBJ databases">
        <title>A genome reference for cultivated species of the human gut microbiota.</title>
        <authorList>
            <person name="Zou Y."/>
            <person name="Xue W."/>
            <person name="Luo G."/>
        </authorList>
    </citation>
    <scope>NUCLEOTIDE SEQUENCE [LARGE SCALE GENOMIC DNA]</scope>
    <source>
        <strain evidence="5 6">AF28-26</strain>
    </source>
</reference>
<evidence type="ECO:0000256" key="3">
    <source>
        <dbReference type="ARBA" id="ARBA00023065"/>
    </source>
</evidence>
<keyword evidence="2 4" id="KW-0813">Transport</keyword>
<comment type="function">
    <text evidence="4">Produces ATP from ADP in the presence of a proton gradient across the membrane.</text>
</comment>
<protein>
    <recommendedName>
        <fullName evidence="4">V-type ATP synthase subunit D</fullName>
    </recommendedName>
    <alternativeName>
        <fullName evidence="4">V-ATPase subunit D</fullName>
    </alternativeName>
</protein>
<evidence type="ECO:0000256" key="4">
    <source>
        <dbReference type="HAMAP-Rule" id="MF_00271"/>
    </source>
</evidence>
<dbReference type="AlphaFoldDB" id="A0A412AY92"/>
<dbReference type="GO" id="GO:0046933">
    <property type="term" value="F:proton-transporting ATP synthase activity, rotational mechanism"/>
    <property type="evidence" value="ECO:0007669"/>
    <property type="project" value="UniProtKB-UniRule"/>
</dbReference>
<dbReference type="GO" id="GO:0005524">
    <property type="term" value="F:ATP binding"/>
    <property type="evidence" value="ECO:0007669"/>
    <property type="project" value="UniProtKB-UniRule"/>
</dbReference>
<dbReference type="Proteomes" id="UP000284751">
    <property type="component" value="Unassembled WGS sequence"/>
</dbReference>
<dbReference type="NCBIfam" id="TIGR00309">
    <property type="entry name" value="V_ATPase_subD"/>
    <property type="match status" value="1"/>
</dbReference>
<keyword evidence="3 4" id="KW-0406">Ion transport</keyword>
<dbReference type="Gene3D" id="1.10.287.3240">
    <property type="match status" value="1"/>
</dbReference>
<keyword evidence="4" id="KW-0375">Hydrogen ion transport</keyword>
<keyword evidence="5" id="KW-0378">Hydrolase</keyword>
<evidence type="ECO:0000313" key="6">
    <source>
        <dbReference type="Proteomes" id="UP000284751"/>
    </source>
</evidence>
<evidence type="ECO:0000313" key="5">
    <source>
        <dbReference type="EMBL" id="RGQ41868.1"/>
    </source>
</evidence>
<dbReference type="EMBL" id="QRTC01000014">
    <property type="protein sequence ID" value="RGQ41868.1"/>
    <property type="molecule type" value="Genomic_DNA"/>
</dbReference>
<gene>
    <name evidence="4" type="primary">atpD</name>
    <name evidence="5" type="ORF">DWY99_05155</name>
</gene>
<dbReference type="GO" id="GO:0016787">
    <property type="term" value="F:hydrolase activity"/>
    <property type="evidence" value="ECO:0007669"/>
    <property type="project" value="UniProtKB-KW"/>
</dbReference>
<name>A0A412AY92_9FIRM</name>
<dbReference type="HAMAP" id="MF_00271">
    <property type="entry name" value="ATP_synth_D_arch"/>
    <property type="match status" value="1"/>
</dbReference>
<dbReference type="Pfam" id="PF01813">
    <property type="entry name" value="ATP-synt_D"/>
    <property type="match status" value="1"/>
</dbReference>
<proteinExistence type="inferred from homology"/>
<dbReference type="PANTHER" id="PTHR11671">
    <property type="entry name" value="V-TYPE ATP SYNTHASE SUBUNIT D"/>
    <property type="match status" value="1"/>
</dbReference>
<keyword evidence="4" id="KW-0066">ATP synthesis</keyword>
<dbReference type="InterPro" id="IPR002699">
    <property type="entry name" value="V_ATPase_D"/>
</dbReference>
<comment type="caution">
    <text evidence="5">The sequence shown here is derived from an EMBL/GenBank/DDBJ whole genome shotgun (WGS) entry which is preliminary data.</text>
</comment>
<dbReference type="GO" id="GO:0042777">
    <property type="term" value="P:proton motive force-driven plasma membrane ATP synthesis"/>
    <property type="evidence" value="ECO:0007669"/>
    <property type="project" value="UniProtKB-UniRule"/>
</dbReference>
<evidence type="ECO:0000256" key="1">
    <source>
        <dbReference type="ARBA" id="ARBA00005850"/>
    </source>
</evidence>
<accession>A0A412AY92</accession>
<evidence type="ECO:0000256" key="2">
    <source>
        <dbReference type="ARBA" id="ARBA00022448"/>
    </source>
</evidence>
<dbReference type="GO" id="GO:0046961">
    <property type="term" value="F:proton-transporting ATPase activity, rotational mechanism"/>
    <property type="evidence" value="ECO:0007669"/>
    <property type="project" value="InterPro"/>
</dbReference>
<sequence length="214" mass="24084">MSIQTAPTKGNLMATKKSLALSKTGYDLLDRKRNILVREMMTLIDRATEIQNTIDDTYAKAYLALQRANTTLGICEELAGTVPEEESLGLSYRSVMGVEIPIVSIDDQEDNHIPYGLISSNEMLDEAYARFHRVKELTAELAEIENSVYRLADAIKKTQKRANALKNIMIPRFEATVKMITSALDEKSREDFSRLKIIKAQKAKKAGQNKQQTQ</sequence>